<dbReference type="Pfam" id="PF04314">
    <property type="entry name" value="PCuAC"/>
    <property type="match status" value="1"/>
</dbReference>
<feature type="region of interest" description="Disordered" evidence="1">
    <location>
        <begin position="168"/>
        <end position="215"/>
    </location>
</feature>
<evidence type="ECO:0000256" key="1">
    <source>
        <dbReference type="SAM" id="MobiDB-lite"/>
    </source>
</evidence>
<dbReference type="RefSeq" id="WP_235050548.1">
    <property type="nucleotide sequence ID" value="NZ_JAKFHA010000002.1"/>
</dbReference>
<dbReference type="InterPro" id="IPR058248">
    <property type="entry name" value="Lxx211020-like"/>
</dbReference>
<sequence length="215" mass="20969">MNSTGTAGGLRPSRRAAALILGGLLTVGAGVGLVACTSDGSGDGKPEASAAQGTAPQLKIVDPYIPQPAKDGMAAGYLVVQNDGGTADRLVSVRTDLTASAEIHQTVDNSMQKIDGIAIPAHGKGVLARGGTHIMFMDTTRRLTKGDIVDVTLTFEKSAPITVRVPVLGAADRPGDPGVGTTGGAAAGDAGAAGSAGNAGSPAPSGGSEHAGHGG</sequence>
<dbReference type="SUPFAM" id="SSF110087">
    <property type="entry name" value="DR1885-like metal-binding protein"/>
    <property type="match status" value="1"/>
</dbReference>
<dbReference type="InterPro" id="IPR007410">
    <property type="entry name" value="LpqE-like"/>
</dbReference>
<evidence type="ECO:0000313" key="3">
    <source>
        <dbReference type="Proteomes" id="UP001165378"/>
    </source>
</evidence>
<dbReference type="Proteomes" id="UP001165378">
    <property type="component" value="Unassembled WGS sequence"/>
</dbReference>
<dbReference type="PANTHER" id="PTHR36302:SF1">
    <property type="entry name" value="COPPER CHAPERONE PCU(A)C"/>
    <property type="match status" value="1"/>
</dbReference>
<dbReference type="InterPro" id="IPR036182">
    <property type="entry name" value="PCuAC_sf"/>
</dbReference>
<feature type="compositionally biased region" description="Low complexity" evidence="1">
    <location>
        <begin position="187"/>
        <end position="208"/>
    </location>
</feature>
<organism evidence="2 3">
    <name type="scientific">Yinghuangia soli</name>
    <dbReference type="NCBI Taxonomy" id="2908204"/>
    <lineage>
        <taxon>Bacteria</taxon>
        <taxon>Bacillati</taxon>
        <taxon>Actinomycetota</taxon>
        <taxon>Actinomycetes</taxon>
        <taxon>Kitasatosporales</taxon>
        <taxon>Streptomycetaceae</taxon>
        <taxon>Yinghuangia</taxon>
    </lineage>
</organism>
<evidence type="ECO:0000313" key="2">
    <source>
        <dbReference type="EMBL" id="MCF2526461.1"/>
    </source>
</evidence>
<dbReference type="AlphaFoldDB" id="A0AA41PWH8"/>
<gene>
    <name evidence="2" type="ORF">LZ495_04385</name>
</gene>
<dbReference type="EMBL" id="JAKFHA010000002">
    <property type="protein sequence ID" value="MCF2526461.1"/>
    <property type="molecule type" value="Genomic_DNA"/>
</dbReference>
<reference evidence="2" key="1">
    <citation type="submission" date="2022-01" db="EMBL/GenBank/DDBJ databases">
        <title>Genome-Based Taxonomic Classification of the Phylum Actinobacteria.</title>
        <authorList>
            <person name="Gao Y."/>
        </authorList>
    </citation>
    <scope>NUCLEOTIDE SEQUENCE</scope>
    <source>
        <strain evidence="2">KLBMP 8922</strain>
    </source>
</reference>
<feature type="compositionally biased region" description="Gly residues" evidence="1">
    <location>
        <begin position="177"/>
        <end position="186"/>
    </location>
</feature>
<dbReference type="Gene3D" id="2.60.40.1890">
    <property type="entry name" value="PCu(A)C copper chaperone"/>
    <property type="match status" value="1"/>
</dbReference>
<dbReference type="PANTHER" id="PTHR36302">
    <property type="entry name" value="BLR7088 PROTEIN"/>
    <property type="match status" value="1"/>
</dbReference>
<accession>A0AA41PWH8</accession>
<proteinExistence type="predicted"/>
<keyword evidence="3" id="KW-1185">Reference proteome</keyword>
<name>A0AA41PWH8_9ACTN</name>
<protein>
    <submittedName>
        <fullName evidence="2">Copper chaperone PCu(A)C</fullName>
    </submittedName>
</protein>
<comment type="caution">
    <text evidence="2">The sequence shown here is derived from an EMBL/GenBank/DDBJ whole genome shotgun (WGS) entry which is preliminary data.</text>
</comment>